<dbReference type="PANTHER" id="PTHR47359">
    <property type="entry name" value="PEPTIDOGLYCAN DL-ENDOPEPTIDASE CWLO"/>
    <property type="match status" value="1"/>
</dbReference>
<feature type="region of interest" description="Disordered" evidence="5">
    <location>
        <begin position="29"/>
        <end position="52"/>
    </location>
</feature>
<dbReference type="AlphaFoldDB" id="A0A839DUQ6"/>
<dbReference type="PANTHER" id="PTHR47359:SF3">
    <property type="entry name" value="NLP_P60 DOMAIN-CONTAINING PROTEIN-RELATED"/>
    <property type="match status" value="1"/>
</dbReference>
<sequence length="451" mass="49248">MTAPAGRSRALRWFSTLSMTVVLTLPLGTPEVGAAPQPPDPGRERIASERAEAREKAERVGQLANKLAVAESRLHDLSVRVETKREATNKARVDLRRARRAYQRARQAVAASAERAEAAAGRVEHHRKRLDAFVAGSYKQGRRIGSLPSFLNAESPQEMLERASLLDVISRKQLDVLDDLRRARTRKANVDSVARQAAQRAEAKRVAAERARAAAESAKDAAVALQKTQRARADELRKEKAHLAAELERARANVGELRQQRRRHQQWVADRRAQEQDATAQDTPANEAPGAARAPSTAESSGADTTNSARAPSAVNTVVQRARSQLGVTYAWGGGNAHGPTKGVHDGGVADAHGDYRKIGFDCSGLMVYAFSGVGIDLPHYSGYQYRAGERVPLSQMRRGDMLFWQDGGNVHHVALYVGNGRMIEAPYSGAHVRVTSVRYDGIAPYAVRML</sequence>
<dbReference type="GO" id="GO:0008234">
    <property type="term" value="F:cysteine-type peptidase activity"/>
    <property type="evidence" value="ECO:0007669"/>
    <property type="project" value="UniProtKB-KW"/>
</dbReference>
<evidence type="ECO:0000256" key="1">
    <source>
        <dbReference type="ARBA" id="ARBA00007074"/>
    </source>
</evidence>
<dbReference type="SUPFAM" id="SSF54001">
    <property type="entry name" value="Cysteine proteinases"/>
    <property type="match status" value="1"/>
</dbReference>
<evidence type="ECO:0000256" key="5">
    <source>
        <dbReference type="SAM" id="MobiDB-lite"/>
    </source>
</evidence>
<evidence type="ECO:0000313" key="8">
    <source>
        <dbReference type="EMBL" id="MBA8824783.1"/>
    </source>
</evidence>
<keyword evidence="3 8" id="KW-0378">Hydrolase</keyword>
<keyword evidence="4" id="KW-0788">Thiol protease</keyword>
<keyword evidence="6" id="KW-0732">Signal</keyword>
<dbReference type="InterPro" id="IPR051794">
    <property type="entry name" value="PG_Endopeptidase_C40"/>
</dbReference>
<evidence type="ECO:0000256" key="2">
    <source>
        <dbReference type="ARBA" id="ARBA00022670"/>
    </source>
</evidence>
<comment type="similarity">
    <text evidence="1">Belongs to the peptidase C40 family.</text>
</comment>
<keyword evidence="2" id="KW-0645">Protease</keyword>
<reference evidence="8 9" key="1">
    <citation type="submission" date="2020-07" db="EMBL/GenBank/DDBJ databases">
        <title>Sequencing the genomes of 1000 actinobacteria strains.</title>
        <authorList>
            <person name="Klenk H.-P."/>
        </authorList>
    </citation>
    <scope>NUCLEOTIDE SEQUENCE [LARGE SCALE GENOMIC DNA]</scope>
    <source>
        <strain evidence="8 9">DSM 45975</strain>
    </source>
</reference>
<gene>
    <name evidence="8" type="ORF">FHX42_002130</name>
</gene>
<comment type="caution">
    <text evidence="8">The sequence shown here is derived from an EMBL/GenBank/DDBJ whole genome shotgun (WGS) entry which is preliminary data.</text>
</comment>
<feature type="domain" description="NlpC/P60" evidence="7">
    <location>
        <begin position="312"/>
        <end position="451"/>
    </location>
</feature>
<evidence type="ECO:0000259" key="7">
    <source>
        <dbReference type="PROSITE" id="PS51935"/>
    </source>
</evidence>
<keyword evidence="9" id="KW-1185">Reference proteome</keyword>
<dbReference type="GO" id="GO:0006508">
    <property type="term" value="P:proteolysis"/>
    <property type="evidence" value="ECO:0007669"/>
    <property type="project" value="UniProtKB-KW"/>
</dbReference>
<feature type="compositionally biased region" description="Polar residues" evidence="5">
    <location>
        <begin position="297"/>
        <end position="317"/>
    </location>
</feature>
<evidence type="ECO:0000256" key="4">
    <source>
        <dbReference type="ARBA" id="ARBA00022807"/>
    </source>
</evidence>
<feature type="region of interest" description="Disordered" evidence="5">
    <location>
        <begin position="255"/>
        <end position="317"/>
    </location>
</feature>
<feature type="compositionally biased region" description="Basic and acidic residues" evidence="5">
    <location>
        <begin position="41"/>
        <end position="52"/>
    </location>
</feature>
<dbReference type="Gene3D" id="3.90.1720.10">
    <property type="entry name" value="endopeptidase domain like (from Nostoc punctiforme)"/>
    <property type="match status" value="1"/>
</dbReference>
<evidence type="ECO:0000313" key="9">
    <source>
        <dbReference type="Proteomes" id="UP000569329"/>
    </source>
</evidence>
<dbReference type="RefSeq" id="WP_182543996.1">
    <property type="nucleotide sequence ID" value="NZ_JACGWZ010000002.1"/>
</dbReference>
<feature type="signal peptide" evidence="6">
    <location>
        <begin position="1"/>
        <end position="34"/>
    </location>
</feature>
<feature type="chain" id="PRO_5032854118" evidence="6">
    <location>
        <begin position="35"/>
        <end position="451"/>
    </location>
</feature>
<name>A0A839DUQ6_9PSEU</name>
<dbReference type="InterPro" id="IPR000064">
    <property type="entry name" value="NLP_P60_dom"/>
</dbReference>
<dbReference type="EMBL" id="JACGWZ010000002">
    <property type="protein sequence ID" value="MBA8824783.1"/>
    <property type="molecule type" value="Genomic_DNA"/>
</dbReference>
<dbReference type="InterPro" id="IPR038765">
    <property type="entry name" value="Papain-like_cys_pep_sf"/>
</dbReference>
<accession>A0A839DUQ6</accession>
<evidence type="ECO:0000256" key="6">
    <source>
        <dbReference type="SAM" id="SignalP"/>
    </source>
</evidence>
<dbReference type="Proteomes" id="UP000569329">
    <property type="component" value="Unassembled WGS sequence"/>
</dbReference>
<protein>
    <submittedName>
        <fullName evidence="8">Cell wall-associated NlpC family hydrolase</fullName>
    </submittedName>
</protein>
<dbReference type="PROSITE" id="PS51935">
    <property type="entry name" value="NLPC_P60"/>
    <property type="match status" value="1"/>
</dbReference>
<dbReference type="Pfam" id="PF00877">
    <property type="entry name" value="NLPC_P60"/>
    <property type="match status" value="1"/>
</dbReference>
<evidence type="ECO:0000256" key="3">
    <source>
        <dbReference type="ARBA" id="ARBA00022801"/>
    </source>
</evidence>
<proteinExistence type="inferred from homology"/>
<organism evidence="8 9">
    <name type="scientific">Halosaccharopolyspora lacisalsi</name>
    <dbReference type="NCBI Taxonomy" id="1000566"/>
    <lineage>
        <taxon>Bacteria</taxon>
        <taxon>Bacillati</taxon>
        <taxon>Actinomycetota</taxon>
        <taxon>Actinomycetes</taxon>
        <taxon>Pseudonocardiales</taxon>
        <taxon>Pseudonocardiaceae</taxon>
        <taxon>Halosaccharopolyspora</taxon>
    </lineage>
</organism>